<organism evidence="3 4">
    <name type="scientific">Taphrina deformans (strain PYCC 5710 / ATCC 11124 / CBS 356.35 / IMI 108563 / JCM 9778 / NBRC 8474)</name>
    <name type="common">Peach leaf curl fungus</name>
    <name type="synonym">Lalaria deformans</name>
    <dbReference type="NCBI Taxonomy" id="1097556"/>
    <lineage>
        <taxon>Eukaryota</taxon>
        <taxon>Fungi</taxon>
        <taxon>Dikarya</taxon>
        <taxon>Ascomycota</taxon>
        <taxon>Taphrinomycotina</taxon>
        <taxon>Taphrinomycetes</taxon>
        <taxon>Taphrinales</taxon>
        <taxon>Taphrinaceae</taxon>
        <taxon>Taphrina</taxon>
    </lineage>
</organism>
<dbReference type="InterPro" id="IPR001936">
    <property type="entry name" value="RasGAP_dom"/>
</dbReference>
<dbReference type="PROSITE" id="PS50018">
    <property type="entry name" value="RAS_GTPASE_ACTIV_2"/>
    <property type="match status" value="1"/>
</dbReference>
<dbReference type="InterPro" id="IPR016024">
    <property type="entry name" value="ARM-type_fold"/>
</dbReference>
<dbReference type="SUPFAM" id="SSF48350">
    <property type="entry name" value="GTPase activation domain, GAP"/>
    <property type="match status" value="1"/>
</dbReference>
<comment type="caution">
    <text evidence="3">The sequence shown here is derived from an EMBL/GenBank/DDBJ whole genome shotgun (WGS) entry which is preliminary data.</text>
</comment>
<dbReference type="InterPro" id="IPR008936">
    <property type="entry name" value="Rho_GTPase_activation_prot"/>
</dbReference>
<gene>
    <name evidence="3" type="ORF">TAPDE_004265</name>
</gene>
<dbReference type="Proteomes" id="UP000013776">
    <property type="component" value="Unassembled WGS sequence"/>
</dbReference>
<name>R4XDL0_TAPDE</name>
<dbReference type="eggNOG" id="KOG1826">
    <property type="taxonomic scope" value="Eukaryota"/>
</dbReference>
<protein>
    <recommendedName>
        <fullName evidence="2">Ras-GAP domain-containing protein</fullName>
    </recommendedName>
</protein>
<reference evidence="3 4" key="1">
    <citation type="journal article" date="2013" name="MBio">
        <title>Genome sequencing of the plant pathogen Taphrina deformans, the causal agent of peach leaf curl.</title>
        <authorList>
            <person name="Cisse O.H."/>
            <person name="Almeida J.M.G.C.F."/>
            <person name="Fonseca A."/>
            <person name="Kumar A.A."/>
            <person name="Salojaervi J."/>
            <person name="Overmyer K."/>
            <person name="Hauser P.M."/>
            <person name="Pagni M."/>
        </authorList>
    </citation>
    <scope>NUCLEOTIDE SEQUENCE [LARGE SCALE GENOMIC DNA]</scope>
    <source>
        <strain evidence="4">PYCC 5710 / ATCC 11124 / CBS 356.35 / IMI 108563 / JCM 9778 / NBRC 8474</strain>
    </source>
</reference>
<proteinExistence type="predicted"/>
<keyword evidence="4" id="KW-1185">Reference proteome</keyword>
<dbReference type="InterPro" id="IPR039360">
    <property type="entry name" value="Ras_GTPase"/>
</dbReference>
<dbReference type="OrthoDB" id="28245at2759"/>
<dbReference type="STRING" id="1097556.R4XDL0"/>
<dbReference type="GO" id="GO:0032153">
    <property type="term" value="C:cell division site"/>
    <property type="evidence" value="ECO:0007669"/>
    <property type="project" value="UniProtKB-ARBA"/>
</dbReference>
<feature type="domain" description="Ras-GAP" evidence="2">
    <location>
        <begin position="1085"/>
        <end position="1279"/>
    </location>
</feature>
<dbReference type="VEuPathDB" id="FungiDB:TAPDE_004265"/>
<evidence type="ECO:0000256" key="1">
    <source>
        <dbReference type="ARBA" id="ARBA00022468"/>
    </source>
</evidence>
<dbReference type="GO" id="GO:0005938">
    <property type="term" value="C:cell cortex"/>
    <property type="evidence" value="ECO:0007669"/>
    <property type="project" value="UniProtKB-ARBA"/>
</dbReference>
<dbReference type="Pfam" id="PF00616">
    <property type="entry name" value="RasGAP"/>
    <property type="match status" value="1"/>
</dbReference>
<dbReference type="GO" id="GO:0005096">
    <property type="term" value="F:GTPase activator activity"/>
    <property type="evidence" value="ECO:0007669"/>
    <property type="project" value="UniProtKB-KW"/>
</dbReference>
<dbReference type="Gene3D" id="1.10.506.10">
    <property type="entry name" value="GTPase Activation - p120gap, domain 1"/>
    <property type="match status" value="1"/>
</dbReference>
<sequence length="2401" mass="268756">MPYILTVVQRLVDALPVNSKRSLQYIATDEVLQRCSAIIFEIAIYELRDVVSELVAALGQLVKSSSRQESCLDSQIYLMRIITQCIDRVAHDEAVAVHYQRLDHAAVSRVLTLYIKMASITNHDLDSLLNDPGVSARPVKLPRPTSQLIARMTSESSIDTSPSHHEEFLRHFGHMIRFTSKTNWPATFEVIRSLLKHPYSEDEEVDYNKKIQLLSYLELDCSVVDSLLVVCFNSLNSMLKSTQSVCIAALSKALARWITSCPQQIRDFRGQAQTYLWDGGLHLEDLLYTLVEGSSSKRRANIWPVLAILMVLYPVTLCDSKEQRQAKRDSFIQTLKTAINSKMSGTCLDAYTYILCMVSHLPMTDQISWAPLVSAALTSISSSVGVLRNCVEKGTFKLVTQLFCAFFRLDIPQSLELAMWKLDLWLDERETSLLKIKAVQCVAAIFADNSQPAKSKGREKLLQVASGRIKIPFLGKSVLENDAVENDISQYVLDMFCTAPEVILADQDHSHALDAALVSCLAQTILNSHTTAGQLILELQSPHGMQGRIFERTLHNDSQSFFPIWCRFSVESIRGIIKRLSTLEPADIEHIVDLLDLLSQCLSQRLLTLHQYADRIGMEKDVQGHLKVKESLEVILLQYSCHVNVGIATRAAEACKLLVAEINAYSRYTTAAASGEPDNIELYNSMAGETFLTAGRNAVQKKFRNSLRSARDTPALRNAWLAVFARWSKLTDQLFDSRNAMVRGQEAQIEWQNYTGFLAAVARIEKADHEDPVYTFISRFREVFIQSHTEFMSEICAEIIGNALHLSLYTPMLQGVQQMIATMKDRTGVLIVRSRSTILMEQLILICRGLFERLDSFLAFREGVNVGEIMLDLAQYLELCGQTYIRSRLRFCNLCETFATRYDLMCILDEVSVRRRLCNYLGSWIALSAASNKDLAKITRDTNAACLKALTQLSRDMYFGHERMSVGRQVAWDMKSFVQLVLPLSSMTEVEATRFTSAPLRPALIMLLSNVLAANRRIATTTFISLCYHENINVAATFTLTLGNCLDLEAGVVKSPTTAELENRLWALVTQDASIATALLDGSSTADGPLELVLSSFQSQSCTPRLFALVLDVEVAICDQETELFRRNSPTTRLFAAYIRRCGRQYVAETLQSPLDHLTGQPEDYSMELDASKLQNTESANETLQISLQHNQANLISTCQEFIDAICGSLSKLPDELREILRLVGVKTAEKYPDAVPRSVGSFLILRLIGPAIVQSSKGSPRLQRQLILVVKILTNLANDTFFKEGHLVTLNEFLRENSSKLSNLLRSISQPNSGSYTVLSDGCAVLTGEKGHQLHPFFQQKPDRIKNKLIEIQLKQGYTVDSIREKTQTIRQILCSLGEPTRSDKLDDQQSSSLSSSAFLNSPVPELKQVFRQIGLTLTQKPVYYIDVPRFGAFHAATWLSLCSDIWQTMLTMPINSMEIFLDVTGFSMLAFADSQAAQNCVADLLTQDASKRAVLHVYNANNAYTTFLRQYLARNWTKRANAIHFLDHTDALEEIFDQDVCLHIASLHGLLVRTFPHSLTMTTTDDFEERSVHLSLNSDDTIFLSSINKAVVEEVFHIRTVEQIIVKHIKTIQVQHDALEIVLRDSPSVRLQITAEKRELPSLHLFLTQAVEQFQVEGYDIETVHALMLCVGFNKISSSVPLTRESGAQILIGLLPTPDLAKIGIISITTASLTQLNSSELRSLHVLAHRQATLLTRITFLGELLNRLPYAATTERRTTLPCVDIWLQDLSAAIAPPHQYETAVRRIVLSLINLHSREENGKLSLVLWSILRDQTSLRALLYDNIFSYASLFLHESPQVTKISQIFRVLRAPYFVRRLSEDLVRAIDAELLSAQTDLAGSPNWNSILILVRILVDVTARSFEVTESLPELVYAILCLLNMGTPEIRALVYQLNVNIVAASACAESLSAGHRGRLLNVLDNLRDKKIQDSYMVPLHSLADASYLNDEKIQTRNQELMVAESLTAIIKLMVAALKYSATSDEQETTFLGNYCKYIMNAAFRPTVIRRRAFLALGHLSAELELPSVRPLMDALQLSLDVATSQDPRETLSIILCLSLTRVPEPFLLLKLSLALCTYPLSTIASAGLRLLLRCLVKISSENASGSLEKCLISDHESWTVLERLLGLRASADPVLFLSCSLLQSMTVTRDRSAVKLILQQLIEMRKTGGNSPAGLASTGACLILCCALSENDQELYTTYGIPVSQGDDLSSSVSRLAHWVFTTLDMKDDDLAIPTLCILMNLLANAETTEQQIKAIHFLAVAANYLPRACEFIFDDLTPFLRSVLQSSNHLPLLKAVQELIVANKMLTSKRIDRGLSNLNDKDVILREVGFDYFTRNWRLNTTTEKHKNCIGVIISSARILKRS</sequence>
<keyword evidence="1" id="KW-0343">GTPase activation</keyword>
<dbReference type="SUPFAM" id="SSF48371">
    <property type="entry name" value="ARM repeat"/>
    <property type="match status" value="1"/>
</dbReference>
<evidence type="ECO:0000259" key="2">
    <source>
        <dbReference type="PROSITE" id="PS50018"/>
    </source>
</evidence>
<accession>R4XDL0</accession>
<dbReference type="SMART" id="SM00323">
    <property type="entry name" value="RasGAP"/>
    <property type="match status" value="1"/>
</dbReference>
<evidence type="ECO:0000313" key="4">
    <source>
        <dbReference type="Proteomes" id="UP000013776"/>
    </source>
</evidence>
<dbReference type="EMBL" id="CAHR02000189">
    <property type="protein sequence ID" value="CCG83925.1"/>
    <property type="molecule type" value="Genomic_DNA"/>
</dbReference>
<dbReference type="PANTHER" id="PTHR10194">
    <property type="entry name" value="RAS GTPASE-ACTIVATING PROTEINS"/>
    <property type="match status" value="1"/>
</dbReference>
<evidence type="ECO:0000313" key="3">
    <source>
        <dbReference type="EMBL" id="CCG83925.1"/>
    </source>
</evidence>